<feature type="domain" description="Amine oxidase" evidence="1">
    <location>
        <begin position="2"/>
        <end position="389"/>
    </location>
</feature>
<dbReference type="AlphaFoldDB" id="A0A4Q5MW06"/>
<evidence type="ECO:0000313" key="2">
    <source>
        <dbReference type="EMBL" id="RYV49709.1"/>
    </source>
</evidence>
<proteinExistence type="predicted"/>
<dbReference type="EMBL" id="SDWW01000056">
    <property type="protein sequence ID" value="RYV49709.1"/>
    <property type="molecule type" value="Genomic_DNA"/>
</dbReference>
<evidence type="ECO:0000259" key="1">
    <source>
        <dbReference type="Pfam" id="PF01593"/>
    </source>
</evidence>
<dbReference type="Proteomes" id="UP000293764">
    <property type="component" value="Unassembled WGS sequence"/>
</dbReference>
<dbReference type="OrthoDB" id="9767561at2"/>
<dbReference type="Gene3D" id="1.10.3110.10">
    <property type="entry name" value="protoporphyrinogen ix oxidase, domain 3"/>
    <property type="match status" value="1"/>
</dbReference>
<organism evidence="2 3">
    <name type="scientific">Pengzhenrongella frigida</name>
    <dbReference type="NCBI Taxonomy" id="1259133"/>
    <lineage>
        <taxon>Bacteria</taxon>
        <taxon>Bacillati</taxon>
        <taxon>Actinomycetota</taxon>
        <taxon>Actinomycetes</taxon>
        <taxon>Micrococcales</taxon>
        <taxon>Pengzhenrongella</taxon>
    </lineage>
</organism>
<dbReference type="RefSeq" id="WP_130103936.1">
    <property type="nucleotide sequence ID" value="NZ_SDWW01000056.1"/>
</dbReference>
<accession>A0A4Q5MW06</accession>
<dbReference type="GO" id="GO:0016491">
    <property type="term" value="F:oxidoreductase activity"/>
    <property type="evidence" value="ECO:0007669"/>
    <property type="project" value="InterPro"/>
</dbReference>
<dbReference type="InterPro" id="IPR036188">
    <property type="entry name" value="FAD/NAD-bd_sf"/>
</dbReference>
<sequence length="410" mass="42576">MLEQADAVGGRVRTDVIDGFRCDRGFQLISPAYPEARRALDLPALRLQPLPGAVVVASGSGPHVLGDPRRTPAGLLGRALVGDLTAVGGLREKAAFGRWALHSAVRNPAGLLAAPDEPWGEAFDRLGLDAGLRHAVLEPFLAGVLAESDGSTSRRFVELLIRSFVRGRPSVPAGGMQAIGDQLAAALPAGSVRCDVRVDDVGSPAGGAIRQVRTTAGVIGARAVVVATDPTSAAAFTGLPVPRVRPLTTFWHVSAEPPATHGALHLDGDHRGPVVNTVVLSNAAPSYSPDRRALIATTMLGLPSGDPDDPRSEAAVRRQLAQIYGVETSRWELAATHAIPHALTAMDPPLDVHRPVALGDGLFVAGDHRDSASSQGVLVSGRRAADAVLAHLGCAVPPRPALDALAGTRR</sequence>
<gene>
    <name evidence="2" type="ORF">EUA98_17235</name>
</gene>
<dbReference type="Gene3D" id="3.90.660.20">
    <property type="entry name" value="Protoporphyrinogen oxidase, mitochondrial, domain 2"/>
    <property type="match status" value="1"/>
</dbReference>
<dbReference type="InterPro" id="IPR002937">
    <property type="entry name" value="Amino_oxidase"/>
</dbReference>
<dbReference type="Pfam" id="PF01593">
    <property type="entry name" value="Amino_oxidase"/>
    <property type="match status" value="1"/>
</dbReference>
<protein>
    <recommendedName>
        <fullName evidence="1">Amine oxidase domain-containing protein</fullName>
    </recommendedName>
</protein>
<reference evidence="2 3" key="1">
    <citation type="submission" date="2019-01" db="EMBL/GenBank/DDBJ databases">
        <title>Novel species of Cellulomonas.</title>
        <authorList>
            <person name="Liu Q."/>
            <person name="Xin Y.-H."/>
        </authorList>
    </citation>
    <scope>NUCLEOTIDE SEQUENCE [LARGE SCALE GENOMIC DNA]</scope>
    <source>
        <strain evidence="2 3">HLT2-17</strain>
    </source>
</reference>
<dbReference type="PANTHER" id="PTHR42841">
    <property type="entry name" value="AMINE OXIDASE"/>
    <property type="match status" value="1"/>
</dbReference>
<dbReference type="SUPFAM" id="SSF51905">
    <property type="entry name" value="FAD/NAD(P)-binding domain"/>
    <property type="match status" value="1"/>
</dbReference>
<keyword evidence="3" id="KW-1185">Reference proteome</keyword>
<name>A0A4Q5MW06_9MICO</name>
<evidence type="ECO:0000313" key="3">
    <source>
        <dbReference type="Proteomes" id="UP000293764"/>
    </source>
</evidence>
<comment type="caution">
    <text evidence="2">The sequence shown here is derived from an EMBL/GenBank/DDBJ whole genome shotgun (WGS) entry which is preliminary data.</text>
</comment>
<dbReference type="Gene3D" id="3.50.50.60">
    <property type="entry name" value="FAD/NAD(P)-binding domain"/>
    <property type="match status" value="1"/>
</dbReference>